<feature type="chain" id="PRO_5032597166" evidence="2">
    <location>
        <begin position="27"/>
        <end position="229"/>
    </location>
</feature>
<evidence type="ECO:0000313" key="3">
    <source>
        <dbReference type="EMBL" id="CAE8610228.1"/>
    </source>
</evidence>
<dbReference type="EMBL" id="CAJNNV010024582">
    <property type="protein sequence ID" value="CAE8610228.1"/>
    <property type="molecule type" value="Genomic_DNA"/>
</dbReference>
<organism evidence="3 4">
    <name type="scientific">Polarella glacialis</name>
    <name type="common">Dinoflagellate</name>
    <dbReference type="NCBI Taxonomy" id="89957"/>
    <lineage>
        <taxon>Eukaryota</taxon>
        <taxon>Sar</taxon>
        <taxon>Alveolata</taxon>
        <taxon>Dinophyceae</taxon>
        <taxon>Suessiales</taxon>
        <taxon>Suessiaceae</taxon>
        <taxon>Polarella</taxon>
    </lineage>
</organism>
<gene>
    <name evidence="3" type="ORF">PGLA1383_LOCUS28047</name>
</gene>
<keyword evidence="1" id="KW-0812">Transmembrane</keyword>
<evidence type="ECO:0000313" key="4">
    <source>
        <dbReference type="Proteomes" id="UP000654075"/>
    </source>
</evidence>
<feature type="transmembrane region" description="Helical" evidence="1">
    <location>
        <begin position="161"/>
        <end position="179"/>
    </location>
</feature>
<evidence type="ECO:0000256" key="2">
    <source>
        <dbReference type="SAM" id="SignalP"/>
    </source>
</evidence>
<keyword evidence="2" id="KW-0732">Signal</keyword>
<keyword evidence="1" id="KW-0472">Membrane</keyword>
<sequence>MRGHALTSVPLGLALLTFAGFGRTHADASEETNCEVSQQMAAKPDFAFIQKAIDVKPLDLPTKHKVIGATPAAIEAPAPVAPVAPLAVVQDRMAHTQLEDLKRLHLASMLADQGQGVATLATIWWAGRKRSEASLLSAGGRQSDAARATQSDGTELEATDIISLFVLVLVILLAAYFVWSRNSRKYEQDPTSSLSATQWNRSVNEAQSRFQPYAEQDPFQTQKKKPVCC</sequence>
<reference evidence="3" key="1">
    <citation type="submission" date="2021-02" db="EMBL/GenBank/DDBJ databases">
        <authorList>
            <person name="Dougan E. K."/>
            <person name="Rhodes N."/>
            <person name="Thang M."/>
            <person name="Chan C."/>
        </authorList>
    </citation>
    <scope>NUCLEOTIDE SEQUENCE</scope>
</reference>
<evidence type="ECO:0000256" key="1">
    <source>
        <dbReference type="SAM" id="Phobius"/>
    </source>
</evidence>
<dbReference type="Proteomes" id="UP000654075">
    <property type="component" value="Unassembled WGS sequence"/>
</dbReference>
<dbReference type="AlphaFoldDB" id="A0A813FIL8"/>
<keyword evidence="1" id="KW-1133">Transmembrane helix</keyword>
<accession>A0A813FIL8</accession>
<proteinExistence type="predicted"/>
<name>A0A813FIL8_POLGL</name>
<keyword evidence="4" id="KW-1185">Reference proteome</keyword>
<feature type="signal peptide" evidence="2">
    <location>
        <begin position="1"/>
        <end position="26"/>
    </location>
</feature>
<protein>
    <submittedName>
        <fullName evidence="3">Uncharacterized protein</fullName>
    </submittedName>
</protein>
<comment type="caution">
    <text evidence="3">The sequence shown here is derived from an EMBL/GenBank/DDBJ whole genome shotgun (WGS) entry which is preliminary data.</text>
</comment>